<organism evidence="4 5">
    <name type="scientific">Flavobacterium phragmitis</name>
    <dbReference type="NCBI Taxonomy" id="739143"/>
    <lineage>
        <taxon>Bacteria</taxon>
        <taxon>Pseudomonadati</taxon>
        <taxon>Bacteroidota</taxon>
        <taxon>Flavobacteriia</taxon>
        <taxon>Flavobacteriales</taxon>
        <taxon>Flavobacteriaceae</taxon>
        <taxon>Flavobacterium</taxon>
    </lineage>
</organism>
<evidence type="ECO:0000256" key="1">
    <source>
        <dbReference type="ARBA" id="ARBA00023284"/>
    </source>
</evidence>
<dbReference type="InterPro" id="IPR017937">
    <property type="entry name" value="Thioredoxin_CS"/>
</dbReference>
<evidence type="ECO:0000259" key="3">
    <source>
        <dbReference type="PROSITE" id="PS51352"/>
    </source>
</evidence>
<feature type="domain" description="Thioredoxin" evidence="3">
    <location>
        <begin position="8"/>
        <end position="134"/>
    </location>
</feature>
<keyword evidence="5" id="KW-1185">Reference proteome</keyword>
<dbReference type="OrthoDB" id="9811036at2"/>
<dbReference type="PROSITE" id="PS00194">
    <property type="entry name" value="THIOREDOXIN_1"/>
    <property type="match status" value="1"/>
</dbReference>
<keyword evidence="1" id="KW-0676">Redox-active center</keyword>
<dbReference type="InterPro" id="IPR050620">
    <property type="entry name" value="Thioredoxin_H-type-like"/>
</dbReference>
<dbReference type="CDD" id="cd02947">
    <property type="entry name" value="TRX_family"/>
    <property type="match status" value="1"/>
</dbReference>
<dbReference type="Gene3D" id="3.40.30.10">
    <property type="entry name" value="Glutaredoxin"/>
    <property type="match status" value="1"/>
</dbReference>
<feature type="chain" id="PRO_5011681181" evidence="2">
    <location>
        <begin position="20"/>
        <end position="402"/>
    </location>
</feature>
<gene>
    <name evidence="4" type="ORF">SAMN05216297_108211</name>
</gene>
<dbReference type="PANTHER" id="PTHR10438">
    <property type="entry name" value="THIOREDOXIN"/>
    <property type="match status" value="1"/>
</dbReference>
<dbReference type="Proteomes" id="UP000199672">
    <property type="component" value="Unassembled WGS sequence"/>
</dbReference>
<dbReference type="AlphaFoldDB" id="A0A1I1T3L6"/>
<dbReference type="InterPro" id="IPR036249">
    <property type="entry name" value="Thioredoxin-like_sf"/>
</dbReference>
<sequence length="402" mass="45402">MKKIAIVVVMLLALPKLSAQGISFEHSTFKEVLAKAKAEKKLVFMDCFTTWCGPCKMMARDIFPQQHVGDYMNANFVSIKMDMEKGEGIELTKTYSVSAYPTLLFMDADGKVVHRATGAEKAEDFIEQAKIAFDPSKQLDNLEKQYQSGNRDFAFLAQYVKALYTAYKLDAIEKVGKDVIPTMKPEHYVTENGFTVIAHAGVDYKSKVYNYLIKNKKAFIDKPYIGKESYDYVVGTAISKYLVEVATKKTLPELDKAIAETEKDYVSPQQSQYKTYYYGQHYLAQKQYDKWFDFNKKQADETFAKNQKEALGSYINTAYSVAVNPDLDKAGLEQKAIAMVESVKNTDPESLAVNFCLASLYLKTANKEKGLENINAYIKKSTDKGDEPNARVLTLKTKIESL</sequence>
<protein>
    <submittedName>
        <fullName evidence="4">Thioredoxin</fullName>
    </submittedName>
</protein>
<dbReference type="RefSeq" id="WP_091495312.1">
    <property type="nucleotide sequence ID" value="NZ_FOMH01000008.1"/>
</dbReference>
<name>A0A1I1T3L6_9FLAO</name>
<evidence type="ECO:0000313" key="5">
    <source>
        <dbReference type="Proteomes" id="UP000199672"/>
    </source>
</evidence>
<dbReference type="SUPFAM" id="SSF52833">
    <property type="entry name" value="Thioredoxin-like"/>
    <property type="match status" value="1"/>
</dbReference>
<dbReference type="Pfam" id="PF00085">
    <property type="entry name" value="Thioredoxin"/>
    <property type="match status" value="1"/>
</dbReference>
<dbReference type="STRING" id="739143.SAMN05216297_108211"/>
<keyword evidence="2" id="KW-0732">Signal</keyword>
<feature type="signal peptide" evidence="2">
    <location>
        <begin position="1"/>
        <end position="19"/>
    </location>
</feature>
<accession>A0A1I1T3L6</accession>
<dbReference type="PROSITE" id="PS51352">
    <property type="entry name" value="THIOREDOXIN_2"/>
    <property type="match status" value="1"/>
</dbReference>
<evidence type="ECO:0000313" key="4">
    <source>
        <dbReference type="EMBL" id="SFD49910.1"/>
    </source>
</evidence>
<dbReference type="EMBL" id="FOMH01000008">
    <property type="protein sequence ID" value="SFD49910.1"/>
    <property type="molecule type" value="Genomic_DNA"/>
</dbReference>
<evidence type="ECO:0000256" key="2">
    <source>
        <dbReference type="SAM" id="SignalP"/>
    </source>
</evidence>
<reference evidence="5" key="1">
    <citation type="submission" date="2016-10" db="EMBL/GenBank/DDBJ databases">
        <authorList>
            <person name="Varghese N."/>
            <person name="Submissions S."/>
        </authorList>
    </citation>
    <scope>NUCLEOTIDE SEQUENCE [LARGE SCALE GENOMIC DNA]</scope>
    <source>
        <strain evidence="5">CGMCC 1.10370</strain>
    </source>
</reference>
<dbReference type="InterPro" id="IPR013766">
    <property type="entry name" value="Thioredoxin_domain"/>
</dbReference>
<dbReference type="PANTHER" id="PTHR10438:SF468">
    <property type="entry name" value="THIOREDOXIN-1-RELATED"/>
    <property type="match status" value="1"/>
</dbReference>
<proteinExistence type="predicted"/>